<proteinExistence type="predicted"/>
<dbReference type="EMBL" id="CM018050">
    <property type="protein sequence ID" value="KAA8517760.1"/>
    <property type="molecule type" value="Genomic_DNA"/>
</dbReference>
<dbReference type="AlphaFoldDB" id="A0A5J4ZGU2"/>
<dbReference type="Proteomes" id="UP000325577">
    <property type="component" value="Linkage Group LG7"/>
</dbReference>
<reference evidence="1 2" key="1">
    <citation type="submission" date="2019-09" db="EMBL/GenBank/DDBJ databases">
        <title>A chromosome-level genome assembly of the Chinese tupelo Nyssa sinensis.</title>
        <authorList>
            <person name="Yang X."/>
            <person name="Kang M."/>
            <person name="Yang Y."/>
            <person name="Xiong H."/>
            <person name="Wang M."/>
            <person name="Zhang Z."/>
            <person name="Wang Z."/>
            <person name="Wu H."/>
            <person name="Ma T."/>
            <person name="Liu J."/>
            <person name="Xi Z."/>
        </authorList>
    </citation>
    <scope>NUCLEOTIDE SEQUENCE [LARGE SCALE GENOMIC DNA]</scope>
    <source>
        <strain evidence="1">J267</strain>
        <tissue evidence="1">Leaf</tissue>
    </source>
</reference>
<sequence length="133" mass="12995">MREYDENGKINSQGLAVDGGGEKKGIVVGIEGIVVGKGGSVGMVGNVGIGREGIWVLGKGGNVGFGKVGAVGSVGREALGNGGNVAVGRVGSAGNGGSIALGRGGIVSSVGAAGGEVCNREYLVEVFNEFDEM</sequence>
<keyword evidence="2" id="KW-1185">Reference proteome</keyword>
<organism evidence="1 2">
    <name type="scientific">Nyssa sinensis</name>
    <dbReference type="NCBI Taxonomy" id="561372"/>
    <lineage>
        <taxon>Eukaryota</taxon>
        <taxon>Viridiplantae</taxon>
        <taxon>Streptophyta</taxon>
        <taxon>Embryophyta</taxon>
        <taxon>Tracheophyta</taxon>
        <taxon>Spermatophyta</taxon>
        <taxon>Magnoliopsida</taxon>
        <taxon>eudicotyledons</taxon>
        <taxon>Gunneridae</taxon>
        <taxon>Pentapetalae</taxon>
        <taxon>asterids</taxon>
        <taxon>Cornales</taxon>
        <taxon>Nyssaceae</taxon>
        <taxon>Nyssa</taxon>
    </lineage>
</organism>
<protein>
    <submittedName>
        <fullName evidence="1">Uncharacterized protein</fullName>
    </submittedName>
</protein>
<evidence type="ECO:0000313" key="2">
    <source>
        <dbReference type="Proteomes" id="UP000325577"/>
    </source>
</evidence>
<accession>A0A5J4ZGU2</accession>
<evidence type="ECO:0000313" key="1">
    <source>
        <dbReference type="EMBL" id="KAA8517760.1"/>
    </source>
</evidence>
<name>A0A5J4ZGU2_9ASTE</name>
<gene>
    <name evidence="1" type="ORF">F0562_015235</name>
</gene>